<feature type="domain" description="Integrase catalytic" evidence="2">
    <location>
        <begin position="1"/>
        <end position="159"/>
    </location>
</feature>
<dbReference type="GO" id="GO:0015074">
    <property type="term" value="P:DNA integration"/>
    <property type="evidence" value="ECO:0007669"/>
    <property type="project" value="InterPro"/>
</dbReference>
<dbReference type="Gene3D" id="3.30.420.10">
    <property type="entry name" value="Ribonuclease H-like superfamily/Ribonuclease H"/>
    <property type="match status" value="1"/>
</dbReference>
<accession>A0A9N9NFK4</accession>
<proteinExistence type="predicted"/>
<keyword evidence="4" id="KW-1185">Reference proteome</keyword>
<feature type="region of interest" description="Disordered" evidence="1">
    <location>
        <begin position="288"/>
        <end position="308"/>
    </location>
</feature>
<organism evidence="3 4">
    <name type="scientific">Ambispora leptoticha</name>
    <dbReference type="NCBI Taxonomy" id="144679"/>
    <lineage>
        <taxon>Eukaryota</taxon>
        <taxon>Fungi</taxon>
        <taxon>Fungi incertae sedis</taxon>
        <taxon>Mucoromycota</taxon>
        <taxon>Glomeromycotina</taxon>
        <taxon>Glomeromycetes</taxon>
        <taxon>Archaeosporales</taxon>
        <taxon>Ambisporaceae</taxon>
        <taxon>Ambispora</taxon>
    </lineage>
</organism>
<sequence>MRDIKVSMEPQERCATKAIKEPIHVVTTSWIFHKLYINCLEPLPRTSGGHEHVVLAVEELTRYGCFAVLVLDRSTEFKNNVLAELAIRLNVDQRFVASYHPEANGRAEQTVQKFTRILRKICAEKQNKWHEYVRSTIWAINITVSDLGYSPFRLVYRRDAGLVVDLKRAQIEKDELKYQWKELHDKKARVKETYQIEDLVLVYNSMLDMSLRKLDYRWMGPYRVRSVGNYGQVYLNELDGPRRREPLGFSSCRIVFEEPLYLVKGMQIDSKMYYESISEKVRREYGSNDSCDHVIDQGRMEDHSVGRH</sequence>
<evidence type="ECO:0000313" key="3">
    <source>
        <dbReference type="EMBL" id="CAG8733115.1"/>
    </source>
</evidence>
<protein>
    <submittedName>
        <fullName evidence="3">4309_t:CDS:1</fullName>
    </submittedName>
</protein>
<dbReference type="PROSITE" id="PS50994">
    <property type="entry name" value="INTEGRASE"/>
    <property type="match status" value="1"/>
</dbReference>
<dbReference type="PANTHER" id="PTHR37984:SF5">
    <property type="entry name" value="PROTEIN NYNRIN-LIKE"/>
    <property type="match status" value="1"/>
</dbReference>
<dbReference type="OrthoDB" id="2430298at2759"/>
<name>A0A9N9NFK4_9GLOM</name>
<dbReference type="Proteomes" id="UP000789508">
    <property type="component" value="Unassembled WGS sequence"/>
</dbReference>
<dbReference type="InterPro" id="IPR036397">
    <property type="entry name" value="RNaseH_sf"/>
</dbReference>
<dbReference type="AlphaFoldDB" id="A0A9N9NFK4"/>
<dbReference type="GO" id="GO:0005634">
    <property type="term" value="C:nucleus"/>
    <property type="evidence" value="ECO:0007669"/>
    <property type="project" value="UniProtKB-ARBA"/>
</dbReference>
<dbReference type="InterPro" id="IPR012337">
    <property type="entry name" value="RNaseH-like_sf"/>
</dbReference>
<dbReference type="GO" id="GO:0003676">
    <property type="term" value="F:nucleic acid binding"/>
    <property type="evidence" value="ECO:0007669"/>
    <property type="project" value="InterPro"/>
</dbReference>
<evidence type="ECO:0000259" key="2">
    <source>
        <dbReference type="PROSITE" id="PS50994"/>
    </source>
</evidence>
<evidence type="ECO:0000313" key="4">
    <source>
        <dbReference type="Proteomes" id="UP000789508"/>
    </source>
</evidence>
<comment type="caution">
    <text evidence="3">The sequence shown here is derived from an EMBL/GenBank/DDBJ whole genome shotgun (WGS) entry which is preliminary data.</text>
</comment>
<feature type="non-terminal residue" evidence="3">
    <location>
        <position position="308"/>
    </location>
</feature>
<gene>
    <name evidence="3" type="ORF">ALEPTO_LOCUS12693</name>
</gene>
<dbReference type="InterPro" id="IPR050951">
    <property type="entry name" value="Retrovirus_Pol_polyprotein"/>
</dbReference>
<dbReference type="InterPro" id="IPR001584">
    <property type="entry name" value="Integrase_cat-core"/>
</dbReference>
<dbReference type="SUPFAM" id="SSF53098">
    <property type="entry name" value="Ribonuclease H-like"/>
    <property type="match status" value="1"/>
</dbReference>
<dbReference type="PANTHER" id="PTHR37984">
    <property type="entry name" value="PROTEIN CBG26694"/>
    <property type="match status" value="1"/>
</dbReference>
<dbReference type="EMBL" id="CAJVPS010031419">
    <property type="protein sequence ID" value="CAG8733115.1"/>
    <property type="molecule type" value="Genomic_DNA"/>
</dbReference>
<evidence type="ECO:0000256" key="1">
    <source>
        <dbReference type="SAM" id="MobiDB-lite"/>
    </source>
</evidence>
<reference evidence="3" key="1">
    <citation type="submission" date="2021-06" db="EMBL/GenBank/DDBJ databases">
        <authorList>
            <person name="Kallberg Y."/>
            <person name="Tangrot J."/>
            <person name="Rosling A."/>
        </authorList>
    </citation>
    <scope>NUCLEOTIDE SEQUENCE</scope>
    <source>
        <strain evidence="3">FL130A</strain>
    </source>
</reference>